<proteinExistence type="predicted"/>
<name>A0ABD3W3X9_SINWO</name>
<dbReference type="EMBL" id="JBJQND010000008">
    <property type="protein sequence ID" value="KAL3868566.1"/>
    <property type="molecule type" value="Genomic_DNA"/>
</dbReference>
<gene>
    <name evidence="1" type="ORF">ACJMK2_041367</name>
</gene>
<evidence type="ECO:0000313" key="1">
    <source>
        <dbReference type="EMBL" id="KAL3868566.1"/>
    </source>
</evidence>
<dbReference type="Proteomes" id="UP001634394">
    <property type="component" value="Unassembled WGS sequence"/>
</dbReference>
<dbReference type="AlphaFoldDB" id="A0ABD3W3X9"/>
<comment type="caution">
    <text evidence="1">The sequence shown here is derived from an EMBL/GenBank/DDBJ whole genome shotgun (WGS) entry which is preliminary data.</text>
</comment>
<sequence length="235" mass="27515">MCLLESLAYKFWNSLNLPSWMLKPSDQHTCYCILCRNRKTNAAYHGRPLQLYILPHDWFLFRVNPRVPIGQSLQDILRTWHICYHGTDAGNLMSILRIGLRIPGDTDLYGRRITERIGHYNDYNKPYGFDTKRIFVSPSIKYAGCDAYAHARCYRNWFTGCTYRVKVSLQVRIRPESYYVGGSTIAIQSIDPLYDDDEIEWSTALRNTHVVTGVLVRFERYQCTGHPHGWTCWTF</sequence>
<accession>A0ABD3W3X9</accession>
<protein>
    <submittedName>
        <fullName evidence="1">Uncharacterized protein</fullName>
    </submittedName>
</protein>
<evidence type="ECO:0000313" key="2">
    <source>
        <dbReference type="Proteomes" id="UP001634394"/>
    </source>
</evidence>
<organism evidence="1 2">
    <name type="scientific">Sinanodonta woodiana</name>
    <name type="common">Chinese pond mussel</name>
    <name type="synonym">Anodonta woodiana</name>
    <dbReference type="NCBI Taxonomy" id="1069815"/>
    <lineage>
        <taxon>Eukaryota</taxon>
        <taxon>Metazoa</taxon>
        <taxon>Spiralia</taxon>
        <taxon>Lophotrochozoa</taxon>
        <taxon>Mollusca</taxon>
        <taxon>Bivalvia</taxon>
        <taxon>Autobranchia</taxon>
        <taxon>Heteroconchia</taxon>
        <taxon>Palaeoheterodonta</taxon>
        <taxon>Unionida</taxon>
        <taxon>Unionoidea</taxon>
        <taxon>Unionidae</taxon>
        <taxon>Unioninae</taxon>
        <taxon>Sinanodonta</taxon>
    </lineage>
</organism>
<keyword evidence="2" id="KW-1185">Reference proteome</keyword>
<reference evidence="1 2" key="1">
    <citation type="submission" date="2024-11" db="EMBL/GenBank/DDBJ databases">
        <title>Chromosome-level genome assembly of the freshwater bivalve Anodonta woodiana.</title>
        <authorList>
            <person name="Chen X."/>
        </authorList>
    </citation>
    <scope>NUCLEOTIDE SEQUENCE [LARGE SCALE GENOMIC DNA]</scope>
    <source>
        <strain evidence="1">MN2024</strain>
        <tissue evidence="1">Gills</tissue>
    </source>
</reference>